<protein>
    <submittedName>
        <fullName evidence="3">Rho termination factor N-terminal domain-containing protein</fullName>
    </submittedName>
</protein>
<accession>A0ABT1ZBD6</accession>
<organism evidence="3 4">
    <name type="scientific">Protaetiibacter mangrovi</name>
    <dbReference type="NCBI Taxonomy" id="2970926"/>
    <lineage>
        <taxon>Bacteria</taxon>
        <taxon>Bacillati</taxon>
        <taxon>Actinomycetota</taxon>
        <taxon>Actinomycetes</taxon>
        <taxon>Micrococcales</taxon>
        <taxon>Microbacteriaceae</taxon>
        <taxon>Protaetiibacter</taxon>
    </lineage>
</organism>
<reference evidence="3 4" key="1">
    <citation type="submission" date="2022-08" db="EMBL/GenBank/DDBJ databases">
        <authorList>
            <person name="Li F."/>
        </authorList>
    </citation>
    <scope>NUCLEOTIDE SEQUENCE [LARGE SCALE GENOMIC DNA]</scope>
    <source>
        <strain evidence="3 4">10F1B-8-1</strain>
    </source>
</reference>
<feature type="region of interest" description="Disordered" evidence="1">
    <location>
        <begin position="19"/>
        <end position="58"/>
    </location>
</feature>
<dbReference type="InterPro" id="IPR011112">
    <property type="entry name" value="Rho-like_N"/>
</dbReference>
<evidence type="ECO:0000313" key="4">
    <source>
        <dbReference type="Proteomes" id="UP001205337"/>
    </source>
</evidence>
<dbReference type="RefSeq" id="WP_258796897.1">
    <property type="nucleotide sequence ID" value="NZ_JANTHX010000002.1"/>
</dbReference>
<keyword evidence="4" id="KW-1185">Reference proteome</keyword>
<dbReference type="Pfam" id="PF07498">
    <property type="entry name" value="Rho_N"/>
    <property type="match status" value="1"/>
</dbReference>
<sequence>MPGSRNDSLKDPKLYEELRDQGNSKEKAARISNAVAARGSSAVGRKGGSAEDYEDRTVPELRSRAKELGLHGYSGKTKSQLIDLLRHH</sequence>
<evidence type="ECO:0000259" key="2">
    <source>
        <dbReference type="Pfam" id="PF07498"/>
    </source>
</evidence>
<dbReference type="Pfam" id="PF23855">
    <property type="entry name" value="DUF7218"/>
    <property type="match status" value="1"/>
</dbReference>
<dbReference type="InterPro" id="IPR055642">
    <property type="entry name" value="DUF7218"/>
</dbReference>
<proteinExistence type="predicted"/>
<name>A0ABT1ZBD6_9MICO</name>
<dbReference type="EMBL" id="JANTHX010000002">
    <property type="protein sequence ID" value="MCS0498020.1"/>
    <property type="molecule type" value="Genomic_DNA"/>
</dbReference>
<comment type="caution">
    <text evidence="3">The sequence shown here is derived from an EMBL/GenBank/DDBJ whole genome shotgun (WGS) entry which is preliminary data.</text>
</comment>
<evidence type="ECO:0000256" key="1">
    <source>
        <dbReference type="SAM" id="MobiDB-lite"/>
    </source>
</evidence>
<feature type="compositionally biased region" description="Basic and acidic residues" evidence="1">
    <location>
        <begin position="19"/>
        <end position="29"/>
    </location>
</feature>
<evidence type="ECO:0000313" key="3">
    <source>
        <dbReference type="EMBL" id="MCS0498020.1"/>
    </source>
</evidence>
<feature type="domain" description="Rho termination factor-like N-terminal" evidence="2">
    <location>
        <begin position="53"/>
        <end position="82"/>
    </location>
</feature>
<dbReference type="Proteomes" id="UP001205337">
    <property type="component" value="Unassembled WGS sequence"/>
</dbReference>
<gene>
    <name evidence="3" type="ORF">NUH29_00450</name>
</gene>